<reference evidence="8" key="1">
    <citation type="journal article" date="2011" name="J. Clin. Virol.">
        <title>Efficient monitoring of HIV-1 vertically infected children in Kenya on first-line antiretroviral therapy.</title>
        <authorList>
            <person name="Lihana R.W."/>
            <person name="Lwembe R.M."/>
            <person name="Bi X."/>
            <person name="Ochieng W."/>
            <person name="Panikulam A."/>
            <person name="Palakudy T."/>
            <person name="Musoke R."/>
            <person name="Owens M."/>
            <person name="Ishizaki A."/>
            <person name="Okoth F.A."/>
            <person name="Songok E.M."/>
            <person name="Ichimura H."/>
        </authorList>
    </citation>
    <scope>NUCLEOTIDE SEQUENCE</scope>
    <source>
        <strain evidence="8">68M4106RT</strain>
    </source>
</reference>
<keyword evidence="2" id="KW-0548">Nucleotidyltransferase</keyword>
<dbReference type="EMBL" id="HQ586174">
    <property type="protein sequence ID" value="AET13546.1"/>
    <property type="molecule type" value="Genomic_DNA"/>
</dbReference>
<evidence type="ECO:0000313" key="8">
    <source>
        <dbReference type="EMBL" id="AET13546.1"/>
    </source>
</evidence>
<gene>
    <name evidence="8" type="primary">pol</name>
</gene>
<name>G9BIA9_HV1</name>
<keyword evidence="4" id="KW-0255">Endonuclease</keyword>
<dbReference type="SUPFAM" id="SSF56672">
    <property type="entry name" value="DNA/RNA polymerases"/>
    <property type="match status" value="1"/>
</dbReference>
<dbReference type="InterPro" id="IPR043128">
    <property type="entry name" value="Rev_trsase/Diguanyl_cyclase"/>
</dbReference>
<dbReference type="GO" id="GO:0004519">
    <property type="term" value="F:endonuclease activity"/>
    <property type="evidence" value="ECO:0007669"/>
    <property type="project" value="UniProtKB-KW"/>
</dbReference>
<keyword evidence="1" id="KW-0808">Transferase</keyword>
<keyword evidence="3" id="KW-0540">Nuclease</keyword>
<dbReference type="InterPro" id="IPR043502">
    <property type="entry name" value="DNA/RNA_pol_sf"/>
</dbReference>
<organism evidence="8">
    <name type="scientific">Human immunodeficiency virus type 1</name>
    <name type="common">HIV-1</name>
    <dbReference type="NCBI Taxonomy" id="11676"/>
    <lineage>
        <taxon>Viruses</taxon>
        <taxon>Riboviria</taxon>
        <taxon>Pararnavirae</taxon>
        <taxon>Artverviricota</taxon>
        <taxon>Revtraviricetes</taxon>
        <taxon>Ortervirales</taxon>
        <taxon>Retroviridae</taxon>
        <taxon>Orthoretrovirinae</taxon>
        <taxon>Lentivirus</taxon>
        <taxon>Lentivirus humimdef1</taxon>
    </lineage>
</organism>
<dbReference type="GO" id="GO:0003964">
    <property type="term" value="F:RNA-directed DNA polymerase activity"/>
    <property type="evidence" value="ECO:0007669"/>
    <property type="project" value="UniProtKB-KW"/>
</dbReference>
<organismHost>
    <name type="scientific">Homo sapiens</name>
    <name type="common">Human</name>
    <dbReference type="NCBI Taxonomy" id="9606"/>
</organismHost>
<dbReference type="Pfam" id="PF00078">
    <property type="entry name" value="RVT_1"/>
    <property type="match status" value="1"/>
</dbReference>
<evidence type="ECO:0000256" key="6">
    <source>
        <dbReference type="ARBA" id="ARBA00022918"/>
    </source>
</evidence>
<dbReference type="Gene3D" id="3.10.10.10">
    <property type="entry name" value="HIV Type 1 Reverse Transcriptase, subunit A, domain 1"/>
    <property type="match status" value="1"/>
</dbReference>
<evidence type="ECO:0000259" key="7">
    <source>
        <dbReference type="PROSITE" id="PS50878"/>
    </source>
</evidence>
<proteinExistence type="predicted"/>
<dbReference type="Gene3D" id="3.30.70.270">
    <property type="match status" value="1"/>
</dbReference>
<dbReference type="InterPro" id="IPR000477">
    <property type="entry name" value="RT_dom"/>
</dbReference>
<dbReference type="GO" id="GO:0016787">
    <property type="term" value="F:hydrolase activity"/>
    <property type="evidence" value="ECO:0007669"/>
    <property type="project" value="UniProtKB-KW"/>
</dbReference>
<protein>
    <submittedName>
        <fullName evidence="8">Pol protein</fullName>
    </submittedName>
</protein>
<feature type="non-terminal residue" evidence="8">
    <location>
        <position position="126"/>
    </location>
</feature>
<evidence type="ECO:0000256" key="4">
    <source>
        <dbReference type="ARBA" id="ARBA00022759"/>
    </source>
</evidence>
<evidence type="ECO:0000256" key="5">
    <source>
        <dbReference type="ARBA" id="ARBA00022801"/>
    </source>
</evidence>
<keyword evidence="5" id="KW-0378">Hydrolase</keyword>
<evidence type="ECO:0000256" key="1">
    <source>
        <dbReference type="ARBA" id="ARBA00022679"/>
    </source>
</evidence>
<feature type="non-terminal residue" evidence="8">
    <location>
        <position position="1"/>
    </location>
</feature>
<sequence length="126" mass="14236">GQNSDSGINKGIKTLGVYLGFPHPPGYKEQISDTTGLGDGYFSIPLHEDFGNILHSPFLVKQRNTRSLYQYNVLPQGWKGSPAIFQSSMTKILEPFRTKNPEILSINIGLFICRIRPRNREQEQKS</sequence>
<dbReference type="PROSITE" id="PS50878">
    <property type="entry name" value="RT_POL"/>
    <property type="match status" value="1"/>
</dbReference>
<keyword evidence="6" id="KW-0695">RNA-directed DNA polymerase</keyword>
<evidence type="ECO:0000256" key="2">
    <source>
        <dbReference type="ARBA" id="ARBA00022695"/>
    </source>
</evidence>
<feature type="domain" description="Reverse transcriptase" evidence="7">
    <location>
        <begin position="1"/>
        <end position="126"/>
    </location>
</feature>
<accession>G9BIA9</accession>
<evidence type="ECO:0000256" key="3">
    <source>
        <dbReference type="ARBA" id="ARBA00022722"/>
    </source>
</evidence>